<protein>
    <submittedName>
        <fullName evidence="1">Uncharacterized protein</fullName>
    </submittedName>
</protein>
<dbReference type="EMBL" id="JAIVFP010000001">
    <property type="protein sequence ID" value="MCI4684776.1"/>
    <property type="molecule type" value="Genomic_DNA"/>
</dbReference>
<proteinExistence type="predicted"/>
<evidence type="ECO:0000313" key="1">
    <source>
        <dbReference type="EMBL" id="MCI4684776.1"/>
    </source>
</evidence>
<comment type="caution">
    <text evidence="1">The sequence shown here is derived from an EMBL/GenBank/DDBJ whole genome shotgun (WGS) entry which is preliminary data.</text>
</comment>
<sequence length="323" mass="34218">MPIDSSAVQAMTAAADLVIGETLLHGSPAMSNPPRTEVGLVASIVLSSVQRITQEWSPILASIGYGLKLSGVFCHAAPMVRFWHPSSARKETECELADLLVVVDVLHQSGGVERSASLVQAKMASRATRVTFGGKSSPRQLHLYQNWPAFSFADAVYGTRIFNLQPTCGEDAGTFGVIDRHLKNTAIEPPIWTQHQALPTPSAITTEPTLGKFVANMIGQTGLNYGRRAIENGADDWSAVVDLLMKVTYGKVFRHKPTLGNHAVARGATGIAFLQAAPQGVYALVESGGPPPPIEGVELIDDDDPGGMSVLRIVVAETGDGGG</sequence>
<reference evidence="1" key="1">
    <citation type="journal article" date="2022" name="ISME J.">
        <title>Identification of active gaseous-alkane degraders at natural gas seeps.</title>
        <authorList>
            <person name="Farhan Ul Haque M."/>
            <person name="Hernandez M."/>
            <person name="Crombie A.T."/>
            <person name="Murrell J.C."/>
        </authorList>
    </citation>
    <scope>NUCLEOTIDE SEQUENCE</scope>
    <source>
        <strain evidence="1">PC2</strain>
    </source>
</reference>
<dbReference type="RefSeq" id="WP_243068656.1">
    <property type="nucleotide sequence ID" value="NZ_JAIVFK010000036.1"/>
</dbReference>
<keyword evidence="2" id="KW-1185">Reference proteome</keyword>
<accession>A0ABS9ZB66</accession>
<organism evidence="1 2">
    <name type="scientific">Candidatus Rhodoblastus alkanivorans</name>
    <dbReference type="NCBI Taxonomy" id="2954117"/>
    <lineage>
        <taxon>Bacteria</taxon>
        <taxon>Pseudomonadati</taxon>
        <taxon>Pseudomonadota</taxon>
        <taxon>Alphaproteobacteria</taxon>
        <taxon>Hyphomicrobiales</taxon>
        <taxon>Rhodoblastaceae</taxon>
        <taxon>Rhodoblastus</taxon>
    </lineage>
</organism>
<gene>
    <name evidence="1" type="ORF">K2U94_18735</name>
</gene>
<name>A0ABS9ZB66_9HYPH</name>
<evidence type="ECO:0000313" key="2">
    <source>
        <dbReference type="Proteomes" id="UP001139104"/>
    </source>
</evidence>
<dbReference type="Proteomes" id="UP001139104">
    <property type="component" value="Unassembled WGS sequence"/>
</dbReference>